<dbReference type="AlphaFoldDB" id="A0A565BXZ4"/>
<dbReference type="Pfam" id="PF26055">
    <property type="entry name" value="Mtase_EDM2"/>
    <property type="match status" value="1"/>
</dbReference>
<dbReference type="InterPro" id="IPR058939">
    <property type="entry name" value="Mtase_EDM2"/>
</dbReference>
<keyword evidence="3" id="KW-0862">Zinc</keyword>
<dbReference type="InterPro" id="IPR029063">
    <property type="entry name" value="SAM-dependent_MTases_sf"/>
</dbReference>
<dbReference type="EMBL" id="CABITT030000005">
    <property type="protein sequence ID" value="VVB06262.1"/>
    <property type="molecule type" value="Genomic_DNA"/>
</dbReference>
<dbReference type="OrthoDB" id="21264at2759"/>
<evidence type="ECO:0000256" key="3">
    <source>
        <dbReference type="ARBA" id="ARBA00022833"/>
    </source>
</evidence>
<comment type="caution">
    <text evidence="6">The sequence shown here is derived from an EMBL/GenBank/DDBJ whole genome shotgun (WGS) entry which is preliminary data.</text>
</comment>
<dbReference type="PANTHER" id="PTHR46235:SF13">
    <property type="entry name" value="EDM2-LIKE PROTEIN1"/>
    <property type="match status" value="1"/>
</dbReference>
<proteinExistence type="predicted"/>
<dbReference type="CDD" id="cd15565">
    <property type="entry name" value="PHD2_NSD"/>
    <property type="match status" value="1"/>
</dbReference>
<protein>
    <recommendedName>
        <fullName evidence="5">Zinc finger PHD-type domain-containing protein</fullName>
    </recommendedName>
</protein>
<dbReference type="Gene3D" id="3.30.40.10">
    <property type="entry name" value="Zinc/RING finger domain, C3HC4 (zinc finger)"/>
    <property type="match status" value="2"/>
</dbReference>
<dbReference type="Pfam" id="PF22908">
    <property type="entry name" value="PHD_NSD"/>
    <property type="match status" value="1"/>
</dbReference>
<reference evidence="6" key="1">
    <citation type="submission" date="2019-07" db="EMBL/GenBank/DDBJ databases">
        <authorList>
            <person name="Dittberner H."/>
        </authorList>
    </citation>
    <scope>NUCLEOTIDE SEQUENCE [LARGE SCALE GENOMIC DNA]</scope>
</reference>
<feature type="domain" description="Zinc finger PHD-type" evidence="5">
    <location>
        <begin position="222"/>
        <end position="278"/>
    </location>
</feature>
<dbReference type="SUPFAM" id="SSF53335">
    <property type="entry name" value="S-adenosyl-L-methionine-dependent methyltransferases"/>
    <property type="match status" value="1"/>
</dbReference>
<keyword evidence="1" id="KW-0479">Metal-binding</keyword>
<dbReference type="GO" id="GO:0008270">
    <property type="term" value="F:zinc ion binding"/>
    <property type="evidence" value="ECO:0007669"/>
    <property type="project" value="UniProtKB-KW"/>
</dbReference>
<evidence type="ECO:0000256" key="1">
    <source>
        <dbReference type="ARBA" id="ARBA00022723"/>
    </source>
</evidence>
<keyword evidence="7" id="KW-1185">Reference proteome</keyword>
<evidence type="ECO:0000313" key="6">
    <source>
        <dbReference type="EMBL" id="VVB06262.1"/>
    </source>
</evidence>
<evidence type="ECO:0000256" key="4">
    <source>
        <dbReference type="SAM" id="MobiDB-lite"/>
    </source>
</evidence>
<dbReference type="Proteomes" id="UP000489600">
    <property type="component" value="Unassembled WGS sequence"/>
</dbReference>
<feature type="compositionally biased region" description="Basic and acidic residues" evidence="4">
    <location>
        <begin position="462"/>
        <end position="474"/>
    </location>
</feature>
<feature type="domain" description="Zinc finger PHD-type" evidence="5">
    <location>
        <begin position="283"/>
        <end position="349"/>
    </location>
</feature>
<dbReference type="SMART" id="SM00249">
    <property type="entry name" value="PHD"/>
    <property type="match status" value="2"/>
</dbReference>
<dbReference type="InterPro" id="IPR055198">
    <property type="entry name" value="NSD_PHD"/>
</dbReference>
<dbReference type="CDD" id="cd15566">
    <property type="entry name" value="PHD3_NSD"/>
    <property type="match status" value="1"/>
</dbReference>
<gene>
    <name evidence="6" type="ORF">ANE_LOCUS16706</name>
</gene>
<dbReference type="PANTHER" id="PTHR46235">
    <property type="entry name" value="PHD FINGER-CONTAINING PROTEIN DDB_G0268158"/>
    <property type="match status" value="1"/>
</dbReference>
<sequence length="825" mass="94010">MEWSYEEGEILPNDVDEYYFVDQTDTPIRFSLLPLKWDNEDSGSSSGMQVFLRGNNESLCKLAKAWRFDLSDEQLKIDVLLQGMHWITLQKPRKSYEALIRTTLGTLQCLHFVKRNSEASSNDVWNSLHEVDGIQPSEHDLSDHVSLLCEAMKRDDDLTKSKWLRTFLEKTSQASPIEAEPPMHDQQDAQIQKEQNFIVENCTDAESSSDDDSETNLQFDPVCSICDNGGYVLCCEGSCLRSFHPTIEAGSDTDCESLGFTDDKQVQALGTYLCNNCLYQQHQCHACGQLGSSDENSSQEVFPCSASNCGHFYHPRCVAKLLSAGDQIKSEELQVKIAARESFCCPLHICKVCSLSENKNLYAMHFAVCRRCPTAYHRKCLPRDHEIEGDLLTPPRDHLIFPDISGPRRTQSHGLVQLKEDVSSRVTEHRHHEGLFARLGFDASKKPKKSFGLSDYTQKRKMESTVTKLSKEDGPSASAEDDEADEDLEQRMMSLIDQVNSMFNMDEYINSLGVNQVKSYHSGYDIGKNITTGLVQTHVNAARSALKMFEEGRDREARAVFDPYILPQLMKHKRQLEIYLSPFLHGNRYTSFGRHFTQPTKLEEIVERLHSYVQNGDMVVDFCCGSNDFSCIMREKLEKTGKQCFFKNFDLIPAKNSFNFEKRDWMTVKKDELPDGSKLIMGLNPPFGFKATLANNFIKKALEFKPKILILIVPNETKRVDVIANYELIWEDTNLLSGKSFYLPGSIDVNDKTIEQWNNIPPPLYLWSRGDWSKSHKAIALQQGHIKHMHHTTFNEDYHHNAEIPQGDDGNGMVQDMEIDDIDSV</sequence>
<dbReference type="InterPro" id="IPR001965">
    <property type="entry name" value="Znf_PHD"/>
</dbReference>
<name>A0A565BXZ4_9BRAS</name>
<dbReference type="InterPro" id="IPR013083">
    <property type="entry name" value="Znf_RING/FYVE/PHD"/>
</dbReference>
<evidence type="ECO:0000313" key="7">
    <source>
        <dbReference type="Proteomes" id="UP000489600"/>
    </source>
</evidence>
<keyword evidence="2" id="KW-0863">Zinc-finger</keyword>
<evidence type="ECO:0000259" key="5">
    <source>
        <dbReference type="SMART" id="SM00249"/>
    </source>
</evidence>
<feature type="region of interest" description="Disordered" evidence="4">
    <location>
        <begin position="462"/>
        <end position="485"/>
    </location>
</feature>
<organism evidence="6 7">
    <name type="scientific">Arabis nemorensis</name>
    <dbReference type="NCBI Taxonomy" id="586526"/>
    <lineage>
        <taxon>Eukaryota</taxon>
        <taxon>Viridiplantae</taxon>
        <taxon>Streptophyta</taxon>
        <taxon>Embryophyta</taxon>
        <taxon>Tracheophyta</taxon>
        <taxon>Spermatophyta</taxon>
        <taxon>Magnoliopsida</taxon>
        <taxon>eudicotyledons</taxon>
        <taxon>Gunneridae</taxon>
        <taxon>Pentapetalae</taxon>
        <taxon>rosids</taxon>
        <taxon>malvids</taxon>
        <taxon>Brassicales</taxon>
        <taxon>Brassicaceae</taxon>
        <taxon>Arabideae</taxon>
        <taxon>Arabis</taxon>
    </lineage>
</organism>
<accession>A0A565BXZ4</accession>
<evidence type="ECO:0000256" key="2">
    <source>
        <dbReference type="ARBA" id="ARBA00022771"/>
    </source>
</evidence>